<dbReference type="Proteomes" id="UP001055125">
    <property type="component" value="Unassembled WGS sequence"/>
</dbReference>
<reference evidence="2" key="2">
    <citation type="submission" date="2021-08" db="EMBL/GenBank/DDBJ databases">
        <authorList>
            <person name="Tani A."/>
            <person name="Ola A."/>
            <person name="Ogura Y."/>
            <person name="Katsura K."/>
            <person name="Hayashi T."/>
        </authorList>
    </citation>
    <scope>NUCLEOTIDE SEQUENCE</scope>
    <source>
        <strain evidence="2">DSM 19015</strain>
    </source>
</reference>
<feature type="signal peptide" evidence="1">
    <location>
        <begin position="1"/>
        <end position="18"/>
    </location>
</feature>
<accession>A0ABQ4RV48</accession>
<organism evidence="2 3">
    <name type="scientific">Methylobacterium iners</name>
    <dbReference type="NCBI Taxonomy" id="418707"/>
    <lineage>
        <taxon>Bacteria</taxon>
        <taxon>Pseudomonadati</taxon>
        <taxon>Pseudomonadota</taxon>
        <taxon>Alphaproteobacteria</taxon>
        <taxon>Hyphomicrobiales</taxon>
        <taxon>Methylobacteriaceae</taxon>
        <taxon>Methylobacterium</taxon>
    </lineage>
</organism>
<reference evidence="2" key="1">
    <citation type="journal article" date="2021" name="Front. Microbiol.">
        <title>Comprehensive Comparative Genomics and Phenotyping of Methylobacterium Species.</title>
        <authorList>
            <person name="Alessa O."/>
            <person name="Ogura Y."/>
            <person name="Fujitani Y."/>
            <person name="Takami H."/>
            <person name="Hayashi T."/>
            <person name="Sahin N."/>
            <person name="Tani A."/>
        </authorList>
    </citation>
    <scope>NUCLEOTIDE SEQUENCE</scope>
    <source>
        <strain evidence="2">DSM 19015</strain>
    </source>
</reference>
<evidence type="ECO:0000313" key="3">
    <source>
        <dbReference type="Proteomes" id="UP001055125"/>
    </source>
</evidence>
<comment type="caution">
    <text evidence="2">The sequence shown here is derived from an EMBL/GenBank/DDBJ whole genome shotgun (WGS) entry which is preliminary data.</text>
</comment>
<dbReference type="EMBL" id="BPQP01000008">
    <property type="protein sequence ID" value="GJD93405.1"/>
    <property type="molecule type" value="Genomic_DNA"/>
</dbReference>
<gene>
    <name evidence="2" type="ORF">OCOJLMKI_0599</name>
</gene>
<evidence type="ECO:0000256" key="1">
    <source>
        <dbReference type="SAM" id="SignalP"/>
    </source>
</evidence>
<protein>
    <submittedName>
        <fullName evidence="2">Uncharacterized protein</fullName>
    </submittedName>
</protein>
<keyword evidence="1" id="KW-0732">Signal</keyword>
<keyword evidence="3" id="KW-1185">Reference proteome</keyword>
<dbReference type="RefSeq" id="WP_238242612.1">
    <property type="nucleotide sequence ID" value="NZ_BPQP01000008.1"/>
</dbReference>
<proteinExistence type="predicted"/>
<sequence length="135" mass="14581">MKRIVLTLGLFLSGAAHAQNARDHLTTCATVANDAACQVSRQQFREQFPKAYRGDYQSQRNVAFCLRNGCDGSVSNNPTLACAWRMVILLSGSSRVDGTDQGAFKIDCGRLDAAAMETAKAQATVIQAKIGQRGR</sequence>
<name>A0ABQ4RV48_9HYPH</name>
<evidence type="ECO:0000313" key="2">
    <source>
        <dbReference type="EMBL" id="GJD93405.1"/>
    </source>
</evidence>
<feature type="chain" id="PRO_5046891983" evidence="1">
    <location>
        <begin position="19"/>
        <end position="135"/>
    </location>
</feature>